<protein>
    <submittedName>
        <fullName evidence="2">Tigger transposable element-derived protein 1</fullName>
    </submittedName>
</protein>
<sequence>MIYEGAYIKQTIFNGHETRLLWKKMPKRNFITCKEKTIPVFKAAEDRLTMMVGVIAGGAYKLKRVLVYRSENPRALKDKSKPKVFVIWRSNRKAGVTASLFEDRFGPHIISEQGRLVIFETKVRNTNV</sequence>
<dbReference type="AlphaFoldDB" id="A0A8X6J4N8"/>
<organism evidence="2 3">
    <name type="scientific">Trichonephila clavata</name>
    <name type="common">Joro spider</name>
    <name type="synonym">Nephila clavata</name>
    <dbReference type="NCBI Taxonomy" id="2740835"/>
    <lineage>
        <taxon>Eukaryota</taxon>
        <taxon>Metazoa</taxon>
        <taxon>Ecdysozoa</taxon>
        <taxon>Arthropoda</taxon>
        <taxon>Chelicerata</taxon>
        <taxon>Arachnida</taxon>
        <taxon>Araneae</taxon>
        <taxon>Araneomorphae</taxon>
        <taxon>Entelegynae</taxon>
        <taxon>Araneoidea</taxon>
        <taxon>Nephilidae</taxon>
        <taxon>Trichonephila</taxon>
    </lineage>
</organism>
<proteinExistence type="predicted"/>
<feature type="domain" description="DDE-1" evidence="1">
    <location>
        <begin position="46"/>
        <end position="105"/>
    </location>
</feature>
<name>A0A8X6J4N8_TRICU</name>
<dbReference type="InterPro" id="IPR004875">
    <property type="entry name" value="DDE_SF_endonuclease_dom"/>
</dbReference>
<gene>
    <name evidence="2" type="primary">TIGD1</name>
    <name evidence="2" type="ORF">TNCT_494691</name>
</gene>
<dbReference type="OrthoDB" id="361972at2759"/>
<dbReference type="Proteomes" id="UP000887116">
    <property type="component" value="Unassembled WGS sequence"/>
</dbReference>
<dbReference type="Pfam" id="PF03184">
    <property type="entry name" value="DDE_1"/>
    <property type="match status" value="1"/>
</dbReference>
<evidence type="ECO:0000313" key="3">
    <source>
        <dbReference type="Proteomes" id="UP000887116"/>
    </source>
</evidence>
<evidence type="ECO:0000259" key="1">
    <source>
        <dbReference type="Pfam" id="PF03184"/>
    </source>
</evidence>
<comment type="caution">
    <text evidence="2">The sequence shown here is derived from an EMBL/GenBank/DDBJ whole genome shotgun (WGS) entry which is preliminary data.</text>
</comment>
<dbReference type="GO" id="GO:0003676">
    <property type="term" value="F:nucleic acid binding"/>
    <property type="evidence" value="ECO:0007669"/>
    <property type="project" value="InterPro"/>
</dbReference>
<reference evidence="2" key="1">
    <citation type="submission" date="2020-07" db="EMBL/GenBank/DDBJ databases">
        <title>Multicomponent nature underlies the extraordinary mechanical properties of spider dragline silk.</title>
        <authorList>
            <person name="Kono N."/>
            <person name="Nakamura H."/>
            <person name="Mori M."/>
            <person name="Yoshida Y."/>
            <person name="Ohtoshi R."/>
            <person name="Malay A.D."/>
            <person name="Moran D.A.P."/>
            <person name="Tomita M."/>
            <person name="Numata K."/>
            <person name="Arakawa K."/>
        </authorList>
    </citation>
    <scope>NUCLEOTIDE SEQUENCE</scope>
</reference>
<evidence type="ECO:0000313" key="2">
    <source>
        <dbReference type="EMBL" id="GFQ91470.1"/>
    </source>
</evidence>
<accession>A0A8X6J4N8</accession>
<dbReference type="EMBL" id="BMAO01013872">
    <property type="protein sequence ID" value="GFQ91470.1"/>
    <property type="molecule type" value="Genomic_DNA"/>
</dbReference>
<keyword evidence="3" id="KW-1185">Reference proteome</keyword>